<evidence type="ECO:0000256" key="6">
    <source>
        <dbReference type="HAMAP-Rule" id="MF_00360"/>
    </source>
</evidence>
<dbReference type="InterPro" id="IPR000529">
    <property type="entry name" value="Ribosomal_bS6"/>
</dbReference>
<accession>A0A7C4AJ19</accession>
<dbReference type="NCBIfam" id="TIGR00166">
    <property type="entry name" value="S6"/>
    <property type="match status" value="1"/>
</dbReference>
<gene>
    <name evidence="6 7" type="primary">rpsF</name>
    <name evidence="7" type="ORF">ENV75_02345</name>
</gene>
<keyword evidence="3 6" id="KW-0687">Ribonucleoprotein</keyword>
<dbReference type="SUPFAM" id="SSF54995">
    <property type="entry name" value="Ribosomal protein S6"/>
    <property type="match status" value="1"/>
</dbReference>
<evidence type="ECO:0000256" key="2">
    <source>
        <dbReference type="ARBA" id="ARBA00022980"/>
    </source>
</evidence>
<dbReference type="InterPro" id="IPR020814">
    <property type="entry name" value="Ribosomal_S6_plastid/chlpt"/>
</dbReference>
<dbReference type="GO" id="GO:0070181">
    <property type="term" value="F:small ribosomal subunit rRNA binding"/>
    <property type="evidence" value="ECO:0007669"/>
    <property type="project" value="TreeGrafter"/>
</dbReference>
<evidence type="ECO:0000256" key="1">
    <source>
        <dbReference type="ARBA" id="ARBA00009512"/>
    </source>
</evidence>
<evidence type="ECO:0000256" key="4">
    <source>
        <dbReference type="ARBA" id="ARBA00035104"/>
    </source>
</evidence>
<reference evidence="7" key="1">
    <citation type="journal article" date="2020" name="mSystems">
        <title>Genome- and Community-Level Interaction Insights into Carbon Utilization and Element Cycling Functions of Hydrothermarchaeota in Hydrothermal Sediment.</title>
        <authorList>
            <person name="Zhou Z."/>
            <person name="Liu Y."/>
            <person name="Xu W."/>
            <person name="Pan J."/>
            <person name="Luo Z.H."/>
            <person name="Li M."/>
        </authorList>
    </citation>
    <scope>NUCLEOTIDE SEQUENCE [LARGE SCALE GENOMIC DNA]</scope>
    <source>
        <strain evidence="7">SpSt-788</strain>
    </source>
</reference>
<keyword evidence="2 6" id="KW-0689">Ribosomal protein</keyword>
<dbReference type="CDD" id="cd00473">
    <property type="entry name" value="bS6"/>
    <property type="match status" value="1"/>
</dbReference>
<proteinExistence type="inferred from homology"/>
<dbReference type="Gene3D" id="3.30.70.60">
    <property type="match status" value="1"/>
</dbReference>
<dbReference type="PANTHER" id="PTHR21011:SF1">
    <property type="entry name" value="SMALL RIBOSOMAL SUBUNIT PROTEIN BS6M"/>
    <property type="match status" value="1"/>
</dbReference>
<dbReference type="GO" id="GO:0005840">
    <property type="term" value="C:ribosome"/>
    <property type="evidence" value="ECO:0007669"/>
    <property type="project" value="UniProtKB-KW"/>
</dbReference>
<keyword evidence="6" id="KW-0694">RNA-binding</keyword>
<dbReference type="GO" id="GO:1990904">
    <property type="term" value="C:ribonucleoprotein complex"/>
    <property type="evidence" value="ECO:0007669"/>
    <property type="project" value="UniProtKB-KW"/>
</dbReference>
<dbReference type="GO" id="GO:0005737">
    <property type="term" value="C:cytoplasm"/>
    <property type="evidence" value="ECO:0007669"/>
    <property type="project" value="UniProtKB-ARBA"/>
</dbReference>
<comment type="function">
    <text evidence="4 6">Binds together with bS18 to 16S ribosomal RNA.</text>
</comment>
<evidence type="ECO:0000313" key="7">
    <source>
        <dbReference type="EMBL" id="HGG99277.1"/>
    </source>
</evidence>
<sequence>MSDNFYEKVVLILPALSEEEVQEVVKKISSLIVENGGEILKIDNWGKRKLAYTLNKQKMGYYVVFLFKAPSTAIKKFEEFYKVYDPVFKFMVIKLSKQQVNALPAQIKGIPVEPSELASQV</sequence>
<dbReference type="InterPro" id="IPR014717">
    <property type="entry name" value="Transl_elong_EF1B/ribsomal_bS6"/>
</dbReference>
<dbReference type="GO" id="GO:0006412">
    <property type="term" value="P:translation"/>
    <property type="evidence" value="ECO:0007669"/>
    <property type="project" value="UniProtKB-UniRule"/>
</dbReference>
<evidence type="ECO:0000256" key="5">
    <source>
        <dbReference type="ARBA" id="ARBA00035294"/>
    </source>
</evidence>
<evidence type="ECO:0000256" key="3">
    <source>
        <dbReference type="ARBA" id="ARBA00023274"/>
    </source>
</evidence>
<dbReference type="GO" id="GO:0003735">
    <property type="term" value="F:structural constituent of ribosome"/>
    <property type="evidence" value="ECO:0007669"/>
    <property type="project" value="InterPro"/>
</dbReference>
<comment type="caution">
    <text evidence="7">The sequence shown here is derived from an EMBL/GenBank/DDBJ whole genome shotgun (WGS) entry which is preliminary data.</text>
</comment>
<comment type="similarity">
    <text evidence="1 6">Belongs to the bacterial ribosomal protein bS6 family.</text>
</comment>
<dbReference type="PANTHER" id="PTHR21011">
    <property type="entry name" value="MITOCHONDRIAL 28S RIBOSOMAL PROTEIN S6"/>
    <property type="match status" value="1"/>
</dbReference>
<dbReference type="InterPro" id="IPR035980">
    <property type="entry name" value="Ribosomal_bS6_sf"/>
</dbReference>
<dbReference type="EMBL" id="DTHO01000022">
    <property type="protein sequence ID" value="HGG99277.1"/>
    <property type="molecule type" value="Genomic_DNA"/>
</dbReference>
<protein>
    <recommendedName>
        <fullName evidence="5 6">Small ribosomal subunit protein bS6</fullName>
    </recommendedName>
</protein>
<name>A0A7C4AJ19_9BACT</name>
<dbReference type="AlphaFoldDB" id="A0A7C4AJ19"/>
<dbReference type="HAMAP" id="MF_00360">
    <property type="entry name" value="Ribosomal_bS6"/>
    <property type="match status" value="1"/>
</dbReference>
<keyword evidence="6" id="KW-0699">rRNA-binding</keyword>
<dbReference type="Pfam" id="PF01250">
    <property type="entry name" value="Ribosomal_S6"/>
    <property type="match status" value="1"/>
</dbReference>
<organism evidence="7">
    <name type="scientific">Thermodesulfovibrio aggregans</name>
    <dbReference type="NCBI Taxonomy" id="86166"/>
    <lineage>
        <taxon>Bacteria</taxon>
        <taxon>Pseudomonadati</taxon>
        <taxon>Nitrospirota</taxon>
        <taxon>Thermodesulfovibrionia</taxon>
        <taxon>Thermodesulfovibrionales</taxon>
        <taxon>Thermodesulfovibrionaceae</taxon>
        <taxon>Thermodesulfovibrio</taxon>
    </lineage>
</organism>